<dbReference type="SUPFAM" id="SSF52954">
    <property type="entry name" value="Class II aaRS ABD-related"/>
    <property type="match status" value="1"/>
</dbReference>
<feature type="region of interest" description="Disordered" evidence="5">
    <location>
        <begin position="1"/>
        <end position="54"/>
    </location>
</feature>
<sequence>MVTSSSASSSKTEKKPISITANKLKQKMKELKKSSSGTASTTIGSSEESPKFHNKQRTLILASRGIHAKHRHLMKDLRNLLPHTKTESKFSKEGLTEGDLVKKLHRLQKIDHIAAALKCPNIMYFEVDKESAETELFLWISKTSIGPSMRFKVENISTMNELNLIGNCLKYSRPLLQFDKSFDGDESEPKTSHLPLIKEMLTQMFATPNNHPKSKPFFDHIFAFYYLDGRVWFRNYQIVTKTSSSGIALTGSQKHEYSLVEIGPRFVLKLTKILNGSFDGRVIYNNDPDFVSKAYVQRMESINLDLQKQRKTEKHQKYIELRKPQDADEVSSVFN</sequence>
<protein>
    <recommendedName>
        <fullName evidence="6">Brix domain-containing protein</fullName>
    </recommendedName>
</protein>
<dbReference type="GeneID" id="68119577"/>
<dbReference type="VEuPathDB" id="AmoebaDB:NF0071980"/>
<dbReference type="VEuPathDB" id="AmoebaDB:FDP41_012362"/>
<dbReference type="PANTHER" id="PTHR13634:SF0">
    <property type="entry name" value="RIBOSOME BIOGENESIS PROTEIN BRX1 HOMOLOG"/>
    <property type="match status" value="1"/>
</dbReference>
<evidence type="ECO:0000256" key="3">
    <source>
        <dbReference type="ARBA" id="ARBA00022517"/>
    </source>
</evidence>
<comment type="subcellular location">
    <subcellularLocation>
        <location evidence="1">Nucleus</location>
        <location evidence="1">Nucleolus</location>
    </subcellularLocation>
</comment>
<dbReference type="GO" id="GO:0000027">
    <property type="term" value="P:ribosomal large subunit assembly"/>
    <property type="evidence" value="ECO:0007669"/>
    <property type="project" value="TreeGrafter"/>
</dbReference>
<comment type="similarity">
    <text evidence="2">Belongs to the BRX1 family.</text>
</comment>
<evidence type="ECO:0000256" key="4">
    <source>
        <dbReference type="ARBA" id="ARBA00023242"/>
    </source>
</evidence>
<dbReference type="GO" id="GO:0005730">
    <property type="term" value="C:nucleolus"/>
    <property type="evidence" value="ECO:0007669"/>
    <property type="project" value="UniProtKB-SubCell"/>
</dbReference>
<gene>
    <name evidence="7" type="ORF">FDP41_012362</name>
</gene>
<dbReference type="GO" id="GO:0006364">
    <property type="term" value="P:rRNA processing"/>
    <property type="evidence" value="ECO:0007669"/>
    <property type="project" value="InterPro"/>
</dbReference>
<evidence type="ECO:0000313" key="7">
    <source>
        <dbReference type="EMBL" id="KAF0981705.1"/>
    </source>
</evidence>
<evidence type="ECO:0000256" key="2">
    <source>
        <dbReference type="ARBA" id="ARBA00006369"/>
    </source>
</evidence>
<dbReference type="InterPro" id="IPR007109">
    <property type="entry name" value="Brix"/>
</dbReference>
<feature type="domain" description="Brix" evidence="6">
    <location>
        <begin position="56"/>
        <end position="279"/>
    </location>
</feature>
<dbReference type="AlphaFoldDB" id="A0A6A5C8I7"/>
<evidence type="ECO:0000259" key="6">
    <source>
        <dbReference type="PROSITE" id="PS50833"/>
    </source>
</evidence>
<dbReference type="OrthoDB" id="1638493at2759"/>
<dbReference type="EMBL" id="VFQX01000013">
    <property type="protein sequence ID" value="KAF0981705.1"/>
    <property type="molecule type" value="Genomic_DNA"/>
</dbReference>
<dbReference type="PROSITE" id="PS50833">
    <property type="entry name" value="BRIX"/>
    <property type="match status" value="1"/>
</dbReference>
<name>A0A6A5C8I7_NAEFO</name>
<keyword evidence="8" id="KW-1185">Reference proteome</keyword>
<dbReference type="OMA" id="YRHRHLM"/>
<feature type="compositionally biased region" description="Low complexity" evidence="5">
    <location>
        <begin position="34"/>
        <end position="47"/>
    </location>
</feature>
<dbReference type="InterPro" id="IPR026532">
    <property type="entry name" value="BRX1"/>
</dbReference>
<evidence type="ECO:0000256" key="5">
    <source>
        <dbReference type="SAM" id="MobiDB-lite"/>
    </source>
</evidence>
<dbReference type="PANTHER" id="PTHR13634">
    <property type="entry name" value="RIBOSOME BIOGENESIS PROTEIN BRIX"/>
    <property type="match status" value="1"/>
</dbReference>
<dbReference type="SMART" id="SM00879">
    <property type="entry name" value="Brix"/>
    <property type="match status" value="1"/>
</dbReference>
<dbReference type="RefSeq" id="XP_044566418.1">
    <property type="nucleotide sequence ID" value="XM_044702874.1"/>
</dbReference>
<organism evidence="7 8">
    <name type="scientific">Naegleria fowleri</name>
    <name type="common">Brain eating amoeba</name>
    <dbReference type="NCBI Taxonomy" id="5763"/>
    <lineage>
        <taxon>Eukaryota</taxon>
        <taxon>Discoba</taxon>
        <taxon>Heterolobosea</taxon>
        <taxon>Tetramitia</taxon>
        <taxon>Eutetramitia</taxon>
        <taxon>Vahlkampfiidae</taxon>
        <taxon>Naegleria</taxon>
    </lineage>
</organism>
<dbReference type="Proteomes" id="UP000444721">
    <property type="component" value="Unassembled WGS sequence"/>
</dbReference>
<evidence type="ECO:0000256" key="1">
    <source>
        <dbReference type="ARBA" id="ARBA00004604"/>
    </source>
</evidence>
<keyword evidence="4" id="KW-0539">Nucleus</keyword>
<evidence type="ECO:0000313" key="8">
    <source>
        <dbReference type="Proteomes" id="UP000444721"/>
    </source>
</evidence>
<feature type="compositionally biased region" description="Low complexity" evidence="5">
    <location>
        <begin position="1"/>
        <end position="10"/>
    </location>
</feature>
<proteinExistence type="inferred from homology"/>
<reference evidence="7 8" key="1">
    <citation type="journal article" date="2019" name="Sci. Rep.">
        <title>Nanopore sequencing improves the draft genome of the human pathogenic amoeba Naegleria fowleri.</title>
        <authorList>
            <person name="Liechti N."/>
            <person name="Schurch N."/>
            <person name="Bruggmann R."/>
            <person name="Wittwer M."/>
        </authorList>
    </citation>
    <scope>NUCLEOTIDE SEQUENCE [LARGE SCALE GENOMIC DNA]</scope>
    <source>
        <strain evidence="7 8">ATCC 30894</strain>
    </source>
</reference>
<dbReference type="GO" id="GO:0019843">
    <property type="term" value="F:rRNA binding"/>
    <property type="evidence" value="ECO:0007669"/>
    <property type="project" value="InterPro"/>
</dbReference>
<dbReference type="Pfam" id="PF04427">
    <property type="entry name" value="Brix"/>
    <property type="match status" value="1"/>
</dbReference>
<comment type="caution">
    <text evidence="7">The sequence shown here is derived from an EMBL/GenBank/DDBJ whole genome shotgun (WGS) entry which is preliminary data.</text>
</comment>
<dbReference type="VEuPathDB" id="AmoebaDB:NfTy_039890"/>
<accession>A0A6A5C8I7</accession>
<keyword evidence="3" id="KW-0690">Ribosome biogenesis</keyword>